<dbReference type="OrthoDB" id="177316at2"/>
<proteinExistence type="inferred from homology"/>
<accession>A0A2K2G5W0</accession>
<gene>
    <name evidence="3" type="ORF">A8V01_02385</name>
</gene>
<evidence type="ECO:0000313" key="3">
    <source>
        <dbReference type="EMBL" id="PNU06419.1"/>
    </source>
</evidence>
<dbReference type="GO" id="GO:0016020">
    <property type="term" value="C:membrane"/>
    <property type="evidence" value="ECO:0007669"/>
    <property type="project" value="InterPro"/>
</dbReference>
<dbReference type="Proteomes" id="UP000236327">
    <property type="component" value="Unassembled WGS sequence"/>
</dbReference>
<organism evidence="3 4">
    <name type="scientific">Novosphingobium guangzhouense</name>
    <dbReference type="NCBI Taxonomy" id="1850347"/>
    <lineage>
        <taxon>Bacteria</taxon>
        <taxon>Pseudomonadati</taxon>
        <taxon>Pseudomonadota</taxon>
        <taxon>Alphaproteobacteria</taxon>
        <taxon>Sphingomonadales</taxon>
        <taxon>Sphingomonadaceae</taxon>
        <taxon>Novosphingobium</taxon>
    </lineage>
</organism>
<evidence type="ECO:0000256" key="2">
    <source>
        <dbReference type="RuleBase" id="RU363072"/>
    </source>
</evidence>
<dbReference type="InterPro" id="IPR052932">
    <property type="entry name" value="OprB_Porin"/>
</dbReference>
<comment type="caution">
    <text evidence="3">The sequence shown here is derived from an EMBL/GenBank/DDBJ whole genome shotgun (WGS) entry which is preliminary data.</text>
</comment>
<dbReference type="PANTHER" id="PTHR37944:SF1">
    <property type="entry name" value="PORIN B"/>
    <property type="match status" value="1"/>
</dbReference>
<dbReference type="GO" id="GO:0008643">
    <property type="term" value="P:carbohydrate transport"/>
    <property type="evidence" value="ECO:0007669"/>
    <property type="project" value="InterPro"/>
</dbReference>
<dbReference type="Pfam" id="PF04966">
    <property type="entry name" value="OprB"/>
    <property type="match status" value="1"/>
</dbReference>
<feature type="chain" id="PRO_5014210305" evidence="2">
    <location>
        <begin position="33"/>
        <end position="434"/>
    </location>
</feature>
<dbReference type="GO" id="GO:0015288">
    <property type="term" value="F:porin activity"/>
    <property type="evidence" value="ECO:0007669"/>
    <property type="project" value="InterPro"/>
</dbReference>
<dbReference type="InterPro" id="IPR038673">
    <property type="entry name" value="OprB_sf"/>
</dbReference>
<comment type="similarity">
    <text evidence="1 2">Belongs to the OprB family.</text>
</comment>
<keyword evidence="4" id="KW-1185">Reference proteome</keyword>
<feature type="signal peptide" evidence="2">
    <location>
        <begin position="1"/>
        <end position="32"/>
    </location>
</feature>
<name>A0A2K2G5W0_9SPHN</name>
<evidence type="ECO:0000256" key="1">
    <source>
        <dbReference type="ARBA" id="ARBA00008769"/>
    </source>
</evidence>
<protein>
    <submittedName>
        <fullName evidence="3">Uncharacterized protein</fullName>
    </submittedName>
</protein>
<dbReference type="AlphaFoldDB" id="A0A2K2G5W0"/>
<evidence type="ECO:0000313" key="4">
    <source>
        <dbReference type="Proteomes" id="UP000236327"/>
    </source>
</evidence>
<dbReference type="InterPro" id="IPR007049">
    <property type="entry name" value="Carb-sel_porin_OprB"/>
</dbReference>
<dbReference type="RefSeq" id="WP_103094357.1">
    <property type="nucleotide sequence ID" value="NZ_LYMM01000002.1"/>
</dbReference>
<sequence length="434" mass="47261">MNTISINRKPRSRLIALLGTLTTLLLATPLAAQTKAEEDASWRTGLEEDGVKFDLNYRSEDLAAISGADSKDLIHSGQIALITDFDMEKLVGWQGAKLRASLAYRDGDNINDESGVSALFGPQEIFGRGHYLRLTQFWLDQSLANGKVALRIGRLAPGEDFQATECSFNNLSFCANQAGNFVADYWYNWPISQWGVAAQVNLGGDKYVKAGAYQVNPRNLRGDFLVVLSPKGGTGVLTPFEFGWTPTSASGLIGEYKIGGWYSSADRKDVYYDIDGNPASVTGQPFGERSGAWGAFFSAVRQITRGDGTSPKSGLRAIVKGSIADVQTSRVDRTLVGTLVYTGPFKGRPADDIGLGIAFNHLNDRIARYRAESLALGEDSLLPGGTERTIEAYYSFQFGKHLMVRPDVQWIHSPGGIDQRDDVLIVGSRIVVSL</sequence>
<dbReference type="Gene3D" id="2.40.160.180">
    <property type="entry name" value="Carbohydrate-selective porin OprB"/>
    <property type="match status" value="1"/>
</dbReference>
<dbReference type="PANTHER" id="PTHR37944">
    <property type="entry name" value="PORIN B"/>
    <property type="match status" value="1"/>
</dbReference>
<dbReference type="EMBL" id="LYMM01000002">
    <property type="protein sequence ID" value="PNU06419.1"/>
    <property type="molecule type" value="Genomic_DNA"/>
</dbReference>
<keyword evidence="2" id="KW-0732">Signal</keyword>
<reference evidence="3 4" key="1">
    <citation type="submission" date="2016-05" db="EMBL/GenBank/DDBJ databases">
        <title>Complete genome sequence of Novosphingobium guangzhouense SA925(T).</title>
        <authorList>
            <person name="Sha S."/>
        </authorList>
    </citation>
    <scope>NUCLEOTIDE SEQUENCE [LARGE SCALE GENOMIC DNA]</scope>
    <source>
        <strain evidence="3 4">SA925</strain>
    </source>
</reference>